<dbReference type="InterPro" id="IPR050625">
    <property type="entry name" value="ParA/MinD_ATPase"/>
</dbReference>
<feature type="region of interest" description="Disordered" evidence="3">
    <location>
        <begin position="124"/>
        <end position="148"/>
    </location>
</feature>
<keyword evidence="1" id="KW-0547">Nucleotide-binding</keyword>
<dbReference type="Pfam" id="PF01656">
    <property type="entry name" value="CbiA"/>
    <property type="match status" value="1"/>
</dbReference>
<dbReference type="GO" id="GO:0016887">
    <property type="term" value="F:ATP hydrolysis activity"/>
    <property type="evidence" value="ECO:0007669"/>
    <property type="project" value="TreeGrafter"/>
</dbReference>
<evidence type="ECO:0000313" key="6">
    <source>
        <dbReference type="Proteomes" id="UP000001116"/>
    </source>
</evidence>
<evidence type="ECO:0000256" key="1">
    <source>
        <dbReference type="ARBA" id="ARBA00022741"/>
    </source>
</evidence>
<dbReference type="EMBL" id="CP000750">
    <property type="protein sequence ID" value="ABS05264.1"/>
    <property type="molecule type" value="Genomic_DNA"/>
</dbReference>
<dbReference type="GO" id="GO:0005524">
    <property type="term" value="F:ATP binding"/>
    <property type="evidence" value="ECO:0007669"/>
    <property type="project" value="UniProtKB-KW"/>
</dbReference>
<sequence length="432" mass="44368">MTLPVAVSVPGSAEARLLAGWEPLRRELVVVRRCPDVADLLAAAGAGLVRAVVVGADLPGCDSETVEAFRRWGVALLVLLPEGAGGEAAERRWRAVGALRFAGEDRPAADLAREVALAVEAVRAEDGGDGDPRGGAAEPAPGPLGPAVPGRTVAVWGPHGSTGRTTVAVNLAAELALADQAVLLLDADTRGAAVGQVLGLLDEAPGLLAALRSAADGRLDVAALRRHAAAVAPGLAVLTGSGDPARWSEVRPAAFRRVLEVGAAGHDWTVVDLPGGTDDLPDGFDGGRGRDAVTAATLEAAEVVIVTGTADPVGLQRFLRTWQRMPELAPDALVLPVVTRVRASAVGGSAARRTTSALHRLGGVEAPVLLPEDEAADTALLAGRTLAEVAPRSGLRRAVRRLAEHLEAVVDLPEDTADLSADPGFDRLLARR</sequence>
<dbReference type="HOGENOM" id="CLU_019561_0_1_11"/>
<organism evidence="5 6">
    <name type="scientific">Kineococcus radiotolerans (strain ATCC BAA-149 / DSM 14245 / SRS30216)</name>
    <dbReference type="NCBI Taxonomy" id="266940"/>
    <lineage>
        <taxon>Bacteria</taxon>
        <taxon>Bacillati</taxon>
        <taxon>Actinomycetota</taxon>
        <taxon>Actinomycetes</taxon>
        <taxon>Kineosporiales</taxon>
        <taxon>Kineosporiaceae</taxon>
        <taxon>Kineococcus</taxon>
    </lineage>
</organism>
<dbReference type="Gene3D" id="3.40.50.300">
    <property type="entry name" value="P-loop containing nucleotide triphosphate hydrolases"/>
    <property type="match status" value="1"/>
</dbReference>
<dbReference type="PANTHER" id="PTHR43384">
    <property type="entry name" value="SEPTUM SITE-DETERMINING PROTEIN MIND HOMOLOG, CHLOROPLASTIC-RELATED"/>
    <property type="match status" value="1"/>
</dbReference>
<keyword evidence="6" id="KW-1185">Reference proteome</keyword>
<dbReference type="OrthoDB" id="3217709at2"/>
<dbReference type="GO" id="GO:0051782">
    <property type="term" value="P:negative regulation of cell division"/>
    <property type="evidence" value="ECO:0007669"/>
    <property type="project" value="TreeGrafter"/>
</dbReference>
<accession>A6WEM5</accession>
<dbReference type="GO" id="GO:0005829">
    <property type="term" value="C:cytosol"/>
    <property type="evidence" value="ECO:0007669"/>
    <property type="project" value="TreeGrafter"/>
</dbReference>
<dbReference type="AlphaFoldDB" id="A6WEM5"/>
<dbReference type="RefSeq" id="WP_012086454.1">
    <property type="nucleotide sequence ID" value="NC_009664.2"/>
</dbReference>
<dbReference type="SUPFAM" id="SSF52540">
    <property type="entry name" value="P-loop containing nucleoside triphosphate hydrolases"/>
    <property type="match status" value="1"/>
</dbReference>
<name>A6WEM5_KINRD</name>
<evidence type="ECO:0000256" key="2">
    <source>
        <dbReference type="ARBA" id="ARBA00022840"/>
    </source>
</evidence>
<feature type="domain" description="CobQ/CobB/MinD/ParA nucleotide binding" evidence="4">
    <location>
        <begin position="154"/>
        <end position="378"/>
    </location>
</feature>
<dbReference type="InterPro" id="IPR027417">
    <property type="entry name" value="P-loop_NTPase"/>
</dbReference>
<protein>
    <recommendedName>
        <fullName evidence="4">CobQ/CobB/MinD/ParA nucleotide binding domain-containing protein</fullName>
    </recommendedName>
</protein>
<keyword evidence="2" id="KW-0067">ATP-binding</keyword>
<dbReference type="KEGG" id="kra:Krad_3801"/>
<dbReference type="Proteomes" id="UP000001116">
    <property type="component" value="Chromosome"/>
</dbReference>
<dbReference type="GO" id="GO:0009898">
    <property type="term" value="C:cytoplasmic side of plasma membrane"/>
    <property type="evidence" value="ECO:0007669"/>
    <property type="project" value="TreeGrafter"/>
</dbReference>
<evidence type="ECO:0000313" key="5">
    <source>
        <dbReference type="EMBL" id="ABS05264.1"/>
    </source>
</evidence>
<dbReference type="PANTHER" id="PTHR43384:SF6">
    <property type="entry name" value="SEPTUM SITE-DETERMINING PROTEIN MIND HOMOLOG, CHLOROPLASTIC"/>
    <property type="match status" value="1"/>
</dbReference>
<evidence type="ECO:0000256" key="3">
    <source>
        <dbReference type="SAM" id="MobiDB-lite"/>
    </source>
</evidence>
<gene>
    <name evidence="5" type="ordered locus">Krad_3801</name>
</gene>
<reference evidence="6" key="1">
    <citation type="journal article" date="2008" name="PLoS ONE">
        <title>Survival in nuclear waste, extreme resistance, and potential applications gleaned from the genome sequence of Kineococcus radiotolerans SRS30216.</title>
        <authorList>
            <person name="Bagwell C.E."/>
            <person name="Bhat S."/>
            <person name="Hawkins G.M."/>
            <person name="Smith B.W."/>
            <person name="Biswas T."/>
            <person name="Hoover T.R."/>
            <person name="Saunders E."/>
            <person name="Han C.S."/>
            <person name="Tsodikov O.V."/>
            <person name="Shimkets L.J."/>
        </authorList>
    </citation>
    <scope>NUCLEOTIDE SEQUENCE [LARGE SCALE GENOMIC DNA]</scope>
    <source>
        <strain evidence="6">ATCC BAA-149 / DSM 14245 / SRS30216</strain>
    </source>
</reference>
<proteinExistence type="predicted"/>
<dbReference type="eggNOG" id="COG0455">
    <property type="taxonomic scope" value="Bacteria"/>
</dbReference>
<dbReference type="InterPro" id="IPR002586">
    <property type="entry name" value="CobQ/CobB/MinD/ParA_Nub-bd_dom"/>
</dbReference>
<dbReference type="STRING" id="266940.Krad_3801"/>
<evidence type="ECO:0000259" key="4">
    <source>
        <dbReference type="Pfam" id="PF01656"/>
    </source>
</evidence>